<comment type="caution">
    <text evidence="1">The sequence shown here is derived from an EMBL/GenBank/DDBJ whole genome shotgun (WGS) entry which is preliminary data.</text>
</comment>
<evidence type="ECO:0000313" key="2">
    <source>
        <dbReference type="Proteomes" id="UP001412067"/>
    </source>
</evidence>
<keyword evidence="2" id="KW-1185">Reference proteome</keyword>
<dbReference type="EMBL" id="JBBWWR010000006">
    <property type="protein sequence ID" value="KAK8965450.1"/>
    <property type="molecule type" value="Genomic_DNA"/>
</dbReference>
<sequence>MPLAISLEHSLVQAASPFPASTVVRPFPSSKATLRRRSKPPLSHSHWNHQLMRSTFVGAQTAVHEDCAGRSPSSATAPATSCFSTSLSSRKMGLDVRLPERQDRLPLFVRCFSTVFTSVHGEKPSSEYARRRKQSLETLFGHILGRHGSKTFFAYSRFGPFLALYRAAIIFFQVAKLTVSHFFVQDIDKRAAKVPGSFVCSNFSLQLA</sequence>
<gene>
    <name evidence="1" type="ORF">KSP40_PGU012109</name>
</gene>
<organism evidence="1 2">
    <name type="scientific">Platanthera guangdongensis</name>
    <dbReference type="NCBI Taxonomy" id="2320717"/>
    <lineage>
        <taxon>Eukaryota</taxon>
        <taxon>Viridiplantae</taxon>
        <taxon>Streptophyta</taxon>
        <taxon>Embryophyta</taxon>
        <taxon>Tracheophyta</taxon>
        <taxon>Spermatophyta</taxon>
        <taxon>Magnoliopsida</taxon>
        <taxon>Liliopsida</taxon>
        <taxon>Asparagales</taxon>
        <taxon>Orchidaceae</taxon>
        <taxon>Orchidoideae</taxon>
        <taxon>Orchideae</taxon>
        <taxon>Orchidinae</taxon>
        <taxon>Platanthera</taxon>
    </lineage>
</organism>
<name>A0ABR2MPL7_9ASPA</name>
<protein>
    <submittedName>
        <fullName evidence="1">Uncharacterized protein</fullName>
    </submittedName>
</protein>
<reference evidence="1 2" key="1">
    <citation type="journal article" date="2022" name="Nat. Plants">
        <title>Genomes of leafy and leafless Platanthera orchids illuminate the evolution of mycoheterotrophy.</title>
        <authorList>
            <person name="Li M.H."/>
            <person name="Liu K.W."/>
            <person name="Li Z."/>
            <person name="Lu H.C."/>
            <person name="Ye Q.L."/>
            <person name="Zhang D."/>
            <person name="Wang J.Y."/>
            <person name="Li Y.F."/>
            <person name="Zhong Z.M."/>
            <person name="Liu X."/>
            <person name="Yu X."/>
            <person name="Liu D.K."/>
            <person name="Tu X.D."/>
            <person name="Liu B."/>
            <person name="Hao Y."/>
            <person name="Liao X.Y."/>
            <person name="Jiang Y.T."/>
            <person name="Sun W.H."/>
            <person name="Chen J."/>
            <person name="Chen Y.Q."/>
            <person name="Ai Y."/>
            <person name="Zhai J.W."/>
            <person name="Wu S.S."/>
            <person name="Zhou Z."/>
            <person name="Hsiao Y.Y."/>
            <person name="Wu W.L."/>
            <person name="Chen Y.Y."/>
            <person name="Lin Y.F."/>
            <person name="Hsu J.L."/>
            <person name="Li C.Y."/>
            <person name="Wang Z.W."/>
            <person name="Zhao X."/>
            <person name="Zhong W.Y."/>
            <person name="Ma X.K."/>
            <person name="Ma L."/>
            <person name="Huang J."/>
            <person name="Chen G.Z."/>
            <person name="Huang M.Z."/>
            <person name="Huang L."/>
            <person name="Peng D.H."/>
            <person name="Luo Y.B."/>
            <person name="Zou S.Q."/>
            <person name="Chen S.P."/>
            <person name="Lan S."/>
            <person name="Tsai W.C."/>
            <person name="Van de Peer Y."/>
            <person name="Liu Z.J."/>
        </authorList>
    </citation>
    <scope>NUCLEOTIDE SEQUENCE [LARGE SCALE GENOMIC DNA]</scope>
    <source>
        <strain evidence="1">Lor288</strain>
    </source>
</reference>
<proteinExistence type="predicted"/>
<dbReference type="Proteomes" id="UP001412067">
    <property type="component" value="Unassembled WGS sequence"/>
</dbReference>
<evidence type="ECO:0000313" key="1">
    <source>
        <dbReference type="EMBL" id="KAK8965450.1"/>
    </source>
</evidence>
<accession>A0ABR2MPL7</accession>